<protein>
    <submittedName>
        <fullName evidence="9">4-azaleucine resistance transporter AzlC</fullName>
    </submittedName>
</protein>
<comment type="subcellular location">
    <subcellularLocation>
        <location evidence="1">Cell membrane</location>
        <topology evidence="1">Multi-pass membrane protein</topology>
    </subcellularLocation>
</comment>
<feature type="transmembrane region" description="Helical" evidence="8">
    <location>
        <begin position="136"/>
        <end position="160"/>
    </location>
</feature>
<evidence type="ECO:0000256" key="4">
    <source>
        <dbReference type="ARBA" id="ARBA00022475"/>
    </source>
</evidence>
<evidence type="ECO:0000256" key="7">
    <source>
        <dbReference type="ARBA" id="ARBA00023136"/>
    </source>
</evidence>
<feature type="transmembrane region" description="Helical" evidence="8">
    <location>
        <begin position="21"/>
        <end position="44"/>
    </location>
</feature>
<feature type="transmembrane region" description="Helical" evidence="8">
    <location>
        <begin position="166"/>
        <end position="185"/>
    </location>
</feature>
<feature type="transmembrane region" description="Helical" evidence="8">
    <location>
        <begin position="64"/>
        <end position="86"/>
    </location>
</feature>
<keyword evidence="3" id="KW-0813">Transport</keyword>
<dbReference type="GO" id="GO:0005886">
    <property type="term" value="C:plasma membrane"/>
    <property type="evidence" value="ECO:0007669"/>
    <property type="project" value="UniProtKB-SubCell"/>
</dbReference>
<keyword evidence="7 8" id="KW-0472">Membrane</keyword>
<sequence>MRSPYRTVMTRVGLEADLARDAGVAAMAAGVVGVAFGAVSVAAGLPLWAPVLMSVVVFAGASQFLLVGLLAAGAGPVAAVAAALLVNARHLPFGVALADVVGRGGPWRRALAAHLLIDESAAMALAQRDPGRRRRAFWACGAALFVAWNVGVLAGATAGAALDTTALGLDAALPALLLALVLPALRDDAGSRRAALGGAVLAVLLTPLLPAGLPVLVALLGLVLLGRTRPVAPVRVGEVAA</sequence>
<dbReference type="InterPro" id="IPR011606">
    <property type="entry name" value="Brnchd-chn_aa_trnsp_permease"/>
</dbReference>
<keyword evidence="10" id="KW-1185">Reference proteome</keyword>
<evidence type="ECO:0000256" key="3">
    <source>
        <dbReference type="ARBA" id="ARBA00022448"/>
    </source>
</evidence>
<comment type="caution">
    <text evidence="9">The sequence shown here is derived from an EMBL/GenBank/DDBJ whole genome shotgun (WGS) entry which is preliminary data.</text>
</comment>
<dbReference type="OrthoDB" id="5195391at2"/>
<evidence type="ECO:0000256" key="6">
    <source>
        <dbReference type="ARBA" id="ARBA00022989"/>
    </source>
</evidence>
<proteinExistence type="inferred from homology"/>
<evidence type="ECO:0000256" key="8">
    <source>
        <dbReference type="SAM" id="Phobius"/>
    </source>
</evidence>
<evidence type="ECO:0000256" key="1">
    <source>
        <dbReference type="ARBA" id="ARBA00004651"/>
    </source>
</evidence>
<evidence type="ECO:0000256" key="2">
    <source>
        <dbReference type="ARBA" id="ARBA00010735"/>
    </source>
</evidence>
<dbReference type="PANTHER" id="PTHR34979:SF1">
    <property type="entry name" value="INNER MEMBRANE PROTEIN YGAZ"/>
    <property type="match status" value="1"/>
</dbReference>
<accession>A0A3N1HRJ4</accession>
<comment type="similarity">
    <text evidence="2">Belongs to the AzlC family.</text>
</comment>
<dbReference type="PANTHER" id="PTHR34979">
    <property type="entry name" value="INNER MEMBRANE PROTEIN YGAZ"/>
    <property type="match status" value="1"/>
</dbReference>
<evidence type="ECO:0000256" key="5">
    <source>
        <dbReference type="ARBA" id="ARBA00022692"/>
    </source>
</evidence>
<keyword evidence="5 8" id="KW-0812">Transmembrane</keyword>
<keyword evidence="4" id="KW-1003">Cell membrane</keyword>
<keyword evidence="6 8" id="KW-1133">Transmembrane helix</keyword>
<dbReference type="EMBL" id="RJKN01000002">
    <property type="protein sequence ID" value="ROP45049.1"/>
    <property type="molecule type" value="Genomic_DNA"/>
</dbReference>
<dbReference type="GO" id="GO:1903785">
    <property type="term" value="P:L-valine transmembrane transport"/>
    <property type="evidence" value="ECO:0007669"/>
    <property type="project" value="TreeGrafter"/>
</dbReference>
<organism evidence="9 10">
    <name type="scientific">Pseudokineococcus lusitanus</name>
    <dbReference type="NCBI Taxonomy" id="763993"/>
    <lineage>
        <taxon>Bacteria</taxon>
        <taxon>Bacillati</taxon>
        <taxon>Actinomycetota</taxon>
        <taxon>Actinomycetes</taxon>
        <taxon>Kineosporiales</taxon>
        <taxon>Kineosporiaceae</taxon>
        <taxon>Pseudokineococcus</taxon>
    </lineage>
</organism>
<dbReference type="InParanoid" id="A0A3N1HRJ4"/>
<evidence type="ECO:0000313" key="10">
    <source>
        <dbReference type="Proteomes" id="UP000276232"/>
    </source>
</evidence>
<dbReference type="RefSeq" id="WP_123379236.1">
    <property type="nucleotide sequence ID" value="NZ_RJKN01000002.1"/>
</dbReference>
<dbReference type="Pfam" id="PF03591">
    <property type="entry name" value="AzlC"/>
    <property type="match status" value="1"/>
</dbReference>
<reference evidence="9 10" key="1">
    <citation type="journal article" date="2015" name="Stand. Genomic Sci.">
        <title>Genomic Encyclopedia of Bacterial and Archaeal Type Strains, Phase III: the genomes of soil and plant-associated and newly described type strains.</title>
        <authorList>
            <person name="Whitman W.B."/>
            <person name="Woyke T."/>
            <person name="Klenk H.P."/>
            <person name="Zhou Y."/>
            <person name="Lilburn T.G."/>
            <person name="Beck B.J."/>
            <person name="De Vos P."/>
            <person name="Vandamme P."/>
            <person name="Eisen J.A."/>
            <person name="Garrity G."/>
            <person name="Hugenholtz P."/>
            <person name="Kyrpides N.C."/>
        </authorList>
    </citation>
    <scope>NUCLEOTIDE SEQUENCE [LARGE SCALE GENOMIC DNA]</scope>
    <source>
        <strain evidence="9 10">CECT 7306</strain>
    </source>
</reference>
<name>A0A3N1HRJ4_9ACTN</name>
<evidence type="ECO:0000313" key="9">
    <source>
        <dbReference type="EMBL" id="ROP45049.1"/>
    </source>
</evidence>
<gene>
    <name evidence="9" type="ORF">EDC03_1179</name>
</gene>
<feature type="transmembrane region" description="Helical" evidence="8">
    <location>
        <begin position="197"/>
        <end position="225"/>
    </location>
</feature>
<dbReference type="Proteomes" id="UP000276232">
    <property type="component" value="Unassembled WGS sequence"/>
</dbReference>
<dbReference type="AlphaFoldDB" id="A0A3N1HRJ4"/>